<protein>
    <recommendedName>
        <fullName evidence="4">Secretion protein EspD</fullName>
    </recommendedName>
</protein>
<feature type="region of interest" description="Disordered" evidence="1">
    <location>
        <begin position="1"/>
        <end position="36"/>
    </location>
</feature>
<sequence length="175" mass="18437">MTGHYDGYADDESGLGAFDLYDDGDSHEDDGDDGLAALDYQFSDAQYAGATSDGEEADPDTETADIPDITFSSANASCTVTVTALLNGCIHQVDLSPQTSAMTESELAAEILAVADVAAAKAQSAQYELVSGLLRMQGQDSDSIREVVHQRMSLPTPDEAVAAEANLVSRHLRSD</sequence>
<evidence type="ECO:0000256" key="1">
    <source>
        <dbReference type="SAM" id="MobiDB-lite"/>
    </source>
</evidence>
<name>A0A1A0RA38_MYCPR</name>
<dbReference type="AlphaFoldDB" id="A0A1A0RA38"/>
<feature type="compositionally biased region" description="Acidic residues" evidence="1">
    <location>
        <begin position="20"/>
        <end position="33"/>
    </location>
</feature>
<evidence type="ECO:0008006" key="4">
    <source>
        <dbReference type="Google" id="ProtNLM"/>
    </source>
</evidence>
<dbReference type="OrthoDB" id="4641051at2"/>
<reference evidence="3" key="1">
    <citation type="submission" date="2016-06" db="EMBL/GenBank/DDBJ databases">
        <authorList>
            <person name="Sutton G."/>
            <person name="Brinkac L."/>
            <person name="Sanka R."/>
            <person name="Adams M."/>
            <person name="Lau E."/>
            <person name="Mehaffy C."/>
            <person name="Tameris M."/>
            <person name="Hatherill M."/>
            <person name="Hanekom W."/>
            <person name="Mahomed H."/>
            <person name="Mcshane H."/>
        </authorList>
    </citation>
    <scope>NUCLEOTIDE SEQUENCE [LARGE SCALE GENOMIC DNA]</scope>
    <source>
        <strain evidence="3">852002-51209_SCH5440388</strain>
    </source>
</reference>
<proteinExistence type="predicted"/>
<evidence type="ECO:0000313" key="2">
    <source>
        <dbReference type="EMBL" id="OBB31351.1"/>
    </source>
</evidence>
<gene>
    <name evidence="2" type="ORF">A5792_16115</name>
</gene>
<organism evidence="2 3">
    <name type="scientific">Mycolicibacterium peregrinum</name>
    <name type="common">Mycobacterium peregrinum</name>
    <dbReference type="NCBI Taxonomy" id="43304"/>
    <lineage>
        <taxon>Bacteria</taxon>
        <taxon>Bacillati</taxon>
        <taxon>Actinomycetota</taxon>
        <taxon>Actinomycetes</taxon>
        <taxon>Mycobacteriales</taxon>
        <taxon>Mycobacteriaceae</taxon>
        <taxon>Mycolicibacterium</taxon>
    </lineage>
</organism>
<dbReference type="RefSeq" id="WP_064931607.1">
    <property type="nucleotide sequence ID" value="NZ_LZSO01000015.1"/>
</dbReference>
<comment type="caution">
    <text evidence="2">The sequence shown here is derived from an EMBL/GenBank/DDBJ whole genome shotgun (WGS) entry which is preliminary data.</text>
</comment>
<evidence type="ECO:0000313" key="3">
    <source>
        <dbReference type="Proteomes" id="UP000093902"/>
    </source>
</evidence>
<dbReference type="EMBL" id="LZSO01000015">
    <property type="protein sequence ID" value="OBB31351.1"/>
    <property type="molecule type" value="Genomic_DNA"/>
</dbReference>
<dbReference type="Proteomes" id="UP000093902">
    <property type="component" value="Unassembled WGS sequence"/>
</dbReference>
<accession>A0A1A0RA38</accession>